<dbReference type="AlphaFoldDB" id="A0A317FWP0"/>
<evidence type="ECO:0008006" key="4">
    <source>
        <dbReference type="Google" id="ProtNLM"/>
    </source>
</evidence>
<evidence type="ECO:0000313" key="2">
    <source>
        <dbReference type="EMBL" id="PWT26038.1"/>
    </source>
</evidence>
<organism evidence="2 3">
    <name type="scientific">Butyrivibrio fibrisolvens</name>
    <dbReference type="NCBI Taxonomy" id="831"/>
    <lineage>
        <taxon>Bacteria</taxon>
        <taxon>Bacillati</taxon>
        <taxon>Bacillota</taxon>
        <taxon>Clostridia</taxon>
        <taxon>Lachnospirales</taxon>
        <taxon>Lachnospiraceae</taxon>
        <taxon>Butyrivibrio</taxon>
    </lineage>
</organism>
<protein>
    <recommendedName>
        <fullName evidence="4">Flagellar export protein FliJ</fullName>
    </recommendedName>
</protein>
<feature type="coiled-coil region" evidence="1">
    <location>
        <begin position="7"/>
        <end position="48"/>
    </location>
</feature>
<dbReference type="EMBL" id="NXNG01000001">
    <property type="protein sequence ID" value="PWT26038.1"/>
    <property type="molecule type" value="Genomic_DNA"/>
</dbReference>
<accession>A0A317FWP0</accession>
<keyword evidence="3" id="KW-1185">Reference proteome</keyword>
<keyword evidence="1" id="KW-0175">Coiled coil</keyword>
<reference evidence="2 3" key="1">
    <citation type="submission" date="2017-09" db="EMBL/GenBank/DDBJ databases">
        <title>High-quality draft genome sequence of Butyrivibrio fibrisolvens INBov1, isolated from cow rumen.</title>
        <authorList>
            <person name="Rodriguez Hernaez J."/>
            <person name="Rivarola M."/>
            <person name="Paniego N."/>
            <person name="Cravero S."/>
            <person name="Ceron Cucchi M."/>
            <person name="Martinez M.C."/>
        </authorList>
    </citation>
    <scope>NUCLEOTIDE SEQUENCE [LARGE SCALE GENOMIC DNA]</scope>
    <source>
        <strain evidence="2 3">INBov1</strain>
    </source>
</reference>
<comment type="caution">
    <text evidence="2">The sequence shown here is derived from an EMBL/GenBank/DDBJ whole genome shotgun (WGS) entry which is preliminary data.</text>
</comment>
<evidence type="ECO:0000256" key="1">
    <source>
        <dbReference type="SAM" id="Coils"/>
    </source>
</evidence>
<dbReference type="RefSeq" id="WP_192575478.1">
    <property type="nucleotide sequence ID" value="NZ_CM009896.1"/>
</dbReference>
<name>A0A317FWP0_BUTFI</name>
<dbReference type="Proteomes" id="UP000245488">
    <property type="component" value="Chromosome"/>
</dbReference>
<sequence>MARMRSISSIETEISKVESDLLKAQERVDSLSARLLELQKTKQEIEAKKVMDAFRKSGKSIQELMTFLEV</sequence>
<evidence type="ECO:0000313" key="3">
    <source>
        <dbReference type="Proteomes" id="UP000245488"/>
    </source>
</evidence>
<proteinExistence type="predicted"/>
<gene>
    <name evidence="2" type="ORF">CPT75_02360</name>
</gene>